<dbReference type="Proteomes" id="UP000663877">
    <property type="component" value="Unassembled WGS sequence"/>
</dbReference>
<evidence type="ECO:0000256" key="2">
    <source>
        <dbReference type="SAM" id="Phobius"/>
    </source>
</evidence>
<keyword evidence="2" id="KW-1133">Transmembrane helix</keyword>
<evidence type="ECO:0000313" key="6">
    <source>
        <dbReference type="Proteomes" id="UP000663877"/>
    </source>
</evidence>
<sequence length="126" mass="14938">MKKYHSHRHSIDNASSSDSSQNSHSINKDQSECHQRNNHNSSLIRHNELVRSASKLAPRKRPKKKSTNYYPTENVLTSAHIMIIRIILLLIIFLIFYYTFIFMYSKPKQTRLGRFWSMIINWLMGE</sequence>
<accession>A0A815MNW4</accession>
<evidence type="ECO:0000313" key="3">
    <source>
        <dbReference type="EMBL" id="CAF1424054.1"/>
    </source>
</evidence>
<dbReference type="EMBL" id="CAJNOI010001574">
    <property type="protein sequence ID" value="CAF1424054.1"/>
    <property type="molecule type" value="Genomic_DNA"/>
</dbReference>
<keyword evidence="5" id="KW-1185">Reference proteome</keyword>
<dbReference type="Proteomes" id="UP000663832">
    <property type="component" value="Unassembled WGS sequence"/>
</dbReference>
<reference evidence="3" key="1">
    <citation type="submission" date="2021-02" db="EMBL/GenBank/DDBJ databases">
        <authorList>
            <person name="Nowell W R."/>
        </authorList>
    </citation>
    <scope>NUCLEOTIDE SEQUENCE</scope>
</reference>
<proteinExistence type="predicted"/>
<comment type="caution">
    <text evidence="3">The sequence shown here is derived from an EMBL/GenBank/DDBJ whole genome shotgun (WGS) entry which is preliminary data.</text>
</comment>
<feature type="compositionally biased region" description="Basic and acidic residues" evidence="1">
    <location>
        <begin position="26"/>
        <end position="35"/>
    </location>
</feature>
<feature type="compositionally biased region" description="Basic residues" evidence="1">
    <location>
        <begin position="57"/>
        <end position="66"/>
    </location>
</feature>
<feature type="compositionally biased region" description="Low complexity" evidence="1">
    <location>
        <begin position="12"/>
        <end position="25"/>
    </location>
</feature>
<evidence type="ECO:0000313" key="4">
    <source>
        <dbReference type="EMBL" id="CAF1622922.1"/>
    </source>
</evidence>
<evidence type="ECO:0000313" key="5">
    <source>
        <dbReference type="Proteomes" id="UP000663832"/>
    </source>
</evidence>
<keyword evidence="2" id="KW-0472">Membrane</keyword>
<dbReference type="AlphaFoldDB" id="A0A815MNW4"/>
<dbReference type="EMBL" id="CAJNOM010001942">
    <property type="protein sequence ID" value="CAF1622922.1"/>
    <property type="molecule type" value="Genomic_DNA"/>
</dbReference>
<gene>
    <name evidence="3" type="ORF">BJG266_LOCUS38942</name>
    <name evidence="4" type="ORF">QVE165_LOCUS55989</name>
</gene>
<name>A0A815MNW4_9BILA</name>
<feature type="transmembrane region" description="Helical" evidence="2">
    <location>
        <begin position="79"/>
        <end position="104"/>
    </location>
</feature>
<feature type="region of interest" description="Disordered" evidence="1">
    <location>
        <begin position="1"/>
        <end position="69"/>
    </location>
</feature>
<dbReference type="OrthoDB" id="10114458at2759"/>
<organism evidence="3 6">
    <name type="scientific">Adineta steineri</name>
    <dbReference type="NCBI Taxonomy" id="433720"/>
    <lineage>
        <taxon>Eukaryota</taxon>
        <taxon>Metazoa</taxon>
        <taxon>Spiralia</taxon>
        <taxon>Gnathifera</taxon>
        <taxon>Rotifera</taxon>
        <taxon>Eurotatoria</taxon>
        <taxon>Bdelloidea</taxon>
        <taxon>Adinetida</taxon>
        <taxon>Adinetidae</taxon>
        <taxon>Adineta</taxon>
    </lineage>
</organism>
<keyword evidence="2" id="KW-0812">Transmembrane</keyword>
<protein>
    <submittedName>
        <fullName evidence="3">Uncharacterized protein</fullName>
    </submittedName>
</protein>
<evidence type="ECO:0000256" key="1">
    <source>
        <dbReference type="SAM" id="MobiDB-lite"/>
    </source>
</evidence>